<protein>
    <submittedName>
        <fullName evidence="1">Uncharacterized protein</fullName>
    </submittedName>
</protein>
<reference evidence="1 2" key="1">
    <citation type="submission" date="2024-09" db="EMBL/GenBank/DDBJ databases">
        <authorList>
            <person name="Makale K.P.P."/>
            <person name="Makhzoum A."/>
            <person name="Rantong G."/>
            <person name="Rahube T.O."/>
        </authorList>
    </citation>
    <scope>NUCLEOTIDE SEQUENCE [LARGE SCALE GENOMIC DNA]</scope>
    <source>
        <strain evidence="1 2">KM_D13</strain>
    </source>
</reference>
<name>A0ABV4USG0_9BACL</name>
<accession>A0ABV4USG0</accession>
<sequence length="270" mass="31358">MDIDKKALNILLSYDLLCPEKTSKEDFEYAKRAGLMFDKVELTHDEAIQLAIQEMKNCDKKHIINLFLASLSTDRLDWRTGLSAYTIMRMFPSHSFQGNERYCDNCSYLYRDIVDLSFINGIRFDVGGIISGNIYAFHFMLSEHNKLPNQKPNERDFTLFRSILNTLENAATNDGPSKLEKEIKKIDGFKSTKESRKALLETLGFCSILETEEHKGFLHKFTNLGLAPRLRHSSDWLYPVDWWKGKEGINRDALHFWFGDYEELSDLFAN</sequence>
<evidence type="ECO:0000313" key="1">
    <source>
        <dbReference type="EMBL" id="MFB0840773.1"/>
    </source>
</evidence>
<proteinExistence type="predicted"/>
<evidence type="ECO:0000313" key="2">
    <source>
        <dbReference type="Proteomes" id="UP001575622"/>
    </source>
</evidence>
<comment type="caution">
    <text evidence="1">The sequence shown here is derived from an EMBL/GenBank/DDBJ whole genome shotgun (WGS) entry which is preliminary data.</text>
</comment>
<dbReference type="Proteomes" id="UP001575622">
    <property type="component" value="Unassembled WGS sequence"/>
</dbReference>
<dbReference type="EMBL" id="JBHDLN010000001">
    <property type="protein sequence ID" value="MFB0840773.1"/>
    <property type="molecule type" value="Genomic_DNA"/>
</dbReference>
<gene>
    <name evidence="1" type="ORF">ACEU3E_01175</name>
</gene>
<dbReference type="RefSeq" id="WP_373948022.1">
    <property type="nucleotide sequence ID" value="NZ_JBHDLN010000001.1"/>
</dbReference>
<keyword evidence="2" id="KW-1185">Reference proteome</keyword>
<organism evidence="1 2">
    <name type="scientific">Paenibacillus oleatilyticus</name>
    <dbReference type="NCBI Taxonomy" id="2594886"/>
    <lineage>
        <taxon>Bacteria</taxon>
        <taxon>Bacillati</taxon>
        <taxon>Bacillota</taxon>
        <taxon>Bacilli</taxon>
        <taxon>Bacillales</taxon>
        <taxon>Paenibacillaceae</taxon>
        <taxon>Paenibacillus</taxon>
    </lineage>
</organism>